<accession>A0A813Y0C5</accession>
<evidence type="ECO:0000313" key="4">
    <source>
        <dbReference type="EMBL" id="CAF0877652.1"/>
    </source>
</evidence>
<evidence type="ECO:0000313" key="5">
    <source>
        <dbReference type="Proteomes" id="UP000663832"/>
    </source>
</evidence>
<evidence type="ECO:0000256" key="1">
    <source>
        <dbReference type="PROSITE-ProRule" id="PRU00176"/>
    </source>
</evidence>
<dbReference type="Gene3D" id="3.30.70.330">
    <property type="match status" value="1"/>
</dbReference>
<keyword evidence="5" id="KW-1185">Reference proteome</keyword>
<feature type="region of interest" description="Disordered" evidence="2">
    <location>
        <begin position="141"/>
        <end position="176"/>
    </location>
</feature>
<feature type="compositionally biased region" description="Basic residues" evidence="2">
    <location>
        <begin position="160"/>
        <end position="171"/>
    </location>
</feature>
<dbReference type="CDD" id="cd12363">
    <property type="entry name" value="RRM_TRA2"/>
    <property type="match status" value="1"/>
</dbReference>
<dbReference type="InterPro" id="IPR000504">
    <property type="entry name" value="RRM_dom"/>
</dbReference>
<evidence type="ECO:0000256" key="2">
    <source>
        <dbReference type="SAM" id="MobiDB-lite"/>
    </source>
</evidence>
<dbReference type="Pfam" id="PF00076">
    <property type="entry name" value="RRM_1"/>
    <property type="match status" value="1"/>
</dbReference>
<keyword evidence="1" id="KW-0694">RNA-binding</keyword>
<sequence length="200" mass="23342">MPRRSTSRGRSRSKSPSRDSRRRHHRRPSPVVSSRRRRSRSNAQESKDDIERLNPTPSKVLGVFGLSSRTEERAIRRIFSKFGRINNIHVVYDRGTGRSRGFGFIYFDRIEDAKDAKAETHGMDIDGQKVRVDFSLTEKPHDRTPGIYMGAPEQQSSRGPPRRYRTKSRSRSPREYNPNSYLFFSINFLLGRRTRSRSRT</sequence>
<dbReference type="InterPro" id="IPR050441">
    <property type="entry name" value="RBM"/>
</dbReference>
<feature type="domain" description="RRM" evidence="3">
    <location>
        <begin position="59"/>
        <end position="137"/>
    </location>
</feature>
<dbReference type="PROSITE" id="PS50102">
    <property type="entry name" value="RRM"/>
    <property type="match status" value="1"/>
</dbReference>
<feature type="region of interest" description="Disordered" evidence="2">
    <location>
        <begin position="1"/>
        <end position="58"/>
    </location>
</feature>
<dbReference type="EMBL" id="CAJNOM010000036">
    <property type="protein sequence ID" value="CAF0877652.1"/>
    <property type="molecule type" value="Genomic_DNA"/>
</dbReference>
<dbReference type="SUPFAM" id="SSF54928">
    <property type="entry name" value="RNA-binding domain, RBD"/>
    <property type="match status" value="1"/>
</dbReference>
<feature type="compositionally biased region" description="Basic residues" evidence="2">
    <location>
        <begin position="1"/>
        <end position="40"/>
    </location>
</feature>
<dbReference type="InterPro" id="IPR012677">
    <property type="entry name" value="Nucleotide-bd_a/b_plait_sf"/>
</dbReference>
<dbReference type="Proteomes" id="UP000663832">
    <property type="component" value="Unassembled WGS sequence"/>
</dbReference>
<dbReference type="PANTHER" id="PTHR48034">
    <property type="entry name" value="TRANSFORMER-2 SEX-DETERMINING PROTEIN-RELATED"/>
    <property type="match status" value="1"/>
</dbReference>
<dbReference type="InterPro" id="IPR035979">
    <property type="entry name" value="RBD_domain_sf"/>
</dbReference>
<protein>
    <recommendedName>
        <fullName evidence="3">RRM domain-containing protein</fullName>
    </recommendedName>
</protein>
<gene>
    <name evidence="4" type="ORF">QVE165_LOCUS8241</name>
</gene>
<dbReference type="SMART" id="SM00360">
    <property type="entry name" value="RRM"/>
    <property type="match status" value="1"/>
</dbReference>
<dbReference type="OrthoDB" id="439808at2759"/>
<evidence type="ECO:0000259" key="3">
    <source>
        <dbReference type="PROSITE" id="PS50102"/>
    </source>
</evidence>
<dbReference type="AlphaFoldDB" id="A0A813Y0C5"/>
<reference evidence="4" key="1">
    <citation type="submission" date="2021-02" db="EMBL/GenBank/DDBJ databases">
        <authorList>
            <person name="Nowell W R."/>
        </authorList>
    </citation>
    <scope>NUCLEOTIDE SEQUENCE</scope>
</reference>
<name>A0A813Y0C5_9BILA</name>
<organism evidence="4 5">
    <name type="scientific">Adineta steineri</name>
    <dbReference type="NCBI Taxonomy" id="433720"/>
    <lineage>
        <taxon>Eukaryota</taxon>
        <taxon>Metazoa</taxon>
        <taxon>Spiralia</taxon>
        <taxon>Gnathifera</taxon>
        <taxon>Rotifera</taxon>
        <taxon>Eurotatoria</taxon>
        <taxon>Bdelloidea</taxon>
        <taxon>Adinetida</taxon>
        <taxon>Adinetidae</taxon>
        <taxon>Adineta</taxon>
    </lineage>
</organism>
<comment type="caution">
    <text evidence="4">The sequence shown here is derived from an EMBL/GenBank/DDBJ whole genome shotgun (WGS) entry which is preliminary data.</text>
</comment>
<proteinExistence type="predicted"/>
<dbReference type="GO" id="GO:0003723">
    <property type="term" value="F:RNA binding"/>
    <property type="evidence" value="ECO:0007669"/>
    <property type="project" value="UniProtKB-UniRule"/>
</dbReference>